<feature type="signal peptide" evidence="2">
    <location>
        <begin position="1"/>
        <end position="28"/>
    </location>
</feature>
<organism evidence="5 6">
    <name type="scientific">Roseateles subflavus</name>
    <dbReference type="NCBI Taxonomy" id="3053353"/>
    <lineage>
        <taxon>Bacteria</taxon>
        <taxon>Pseudomonadati</taxon>
        <taxon>Pseudomonadota</taxon>
        <taxon>Betaproteobacteria</taxon>
        <taxon>Burkholderiales</taxon>
        <taxon>Sphaerotilaceae</taxon>
        <taxon>Roseateles</taxon>
    </lineage>
</organism>
<dbReference type="NCBIfam" id="TIGR02231">
    <property type="entry name" value="mucoidy inhibitor MuiA family protein"/>
    <property type="match status" value="1"/>
</dbReference>
<evidence type="ECO:0000313" key="6">
    <source>
        <dbReference type="Proteomes" id="UP001238603"/>
    </source>
</evidence>
<dbReference type="PANTHER" id="PTHR31005:SF8">
    <property type="entry name" value="DUF4139 DOMAIN-CONTAINING PROTEIN"/>
    <property type="match status" value="1"/>
</dbReference>
<feature type="chain" id="PRO_5047099163" evidence="2">
    <location>
        <begin position="29"/>
        <end position="527"/>
    </location>
</feature>
<keyword evidence="2" id="KW-0732">Signal</keyword>
<gene>
    <name evidence="5" type="ORF">QRD43_04560</name>
</gene>
<feature type="domain" description="DUF4139" evidence="3">
    <location>
        <begin position="204"/>
        <end position="518"/>
    </location>
</feature>
<keyword evidence="6" id="KW-1185">Reference proteome</keyword>
<evidence type="ECO:0000256" key="1">
    <source>
        <dbReference type="SAM" id="Coils"/>
    </source>
</evidence>
<dbReference type="InterPro" id="IPR011935">
    <property type="entry name" value="CHP02231"/>
</dbReference>
<dbReference type="Pfam" id="PF13598">
    <property type="entry name" value="DUF4139"/>
    <property type="match status" value="1"/>
</dbReference>
<sequence>MPVALPVTCRPLPLLILLAAGQASLAQAAPASDTLRQVTLHPQGATIERALTLAPHAREARFSCLSPDLVADSLQLLPAADMGVGEVRLELKPAELLPECDRGSRVRELEQQSRQLQAEKEALEVSLNFLRHLTGKELPPGPRLQDTLETLRRQTFEQLQRQQSLKERAEALDRQLAQAREQEGEQRQYQVLTVPVDTAAGGELRLVYRSEQAGWTPLYRARLDTATGKLSVERRAEASQKTGEDWSSVPLRLSTELGRPQGGPGFLAPWLLDIRPKEEPRPRYAAAPAPVMMADSKPGALEHVQVTGSRVRSPFTPEVFAGEFATDYTLPGRQRLLSGAQALQLSLGQEVIEAGVYSRVQPQVDNAAFLIAELSRPAGSWPRGKLQLYRDGLLVGDSQLLFSGEQKVDWVFGRDDRLRVRRLPERLDGAQSGLISQRQERQVERSYEVENRLDKPIPVVVLEASPVSQHADIRIDATFTPEPQPGEWREQRGIRAWRQTLAPKQTQRFSARYKLSAPADAQVTGWR</sequence>
<dbReference type="InterPro" id="IPR025554">
    <property type="entry name" value="DUF4140"/>
</dbReference>
<evidence type="ECO:0000256" key="2">
    <source>
        <dbReference type="SAM" id="SignalP"/>
    </source>
</evidence>
<dbReference type="InterPro" id="IPR037291">
    <property type="entry name" value="DUF4139"/>
</dbReference>
<proteinExistence type="predicted"/>
<evidence type="ECO:0000259" key="4">
    <source>
        <dbReference type="Pfam" id="PF13600"/>
    </source>
</evidence>
<dbReference type="EMBL" id="JASVDS010000001">
    <property type="protein sequence ID" value="MDL5031172.1"/>
    <property type="molecule type" value="Genomic_DNA"/>
</dbReference>
<evidence type="ECO:0000259" key="3">
    <source>
        <dbReference type="Pfam" id="PF13598"/>
    </source>
</evidence>
<reference evidence="5 6" key="1">
    <citation type="submission" date="2023-06" db="EMBL/GenBank/DDBJ databases">
        <title>Pelomonas sp. APW6 16S ribosomal RNA gene genome sequencing and assembly.</title>
        <authorList>
            <person name="Woo H."/>
        </authorList>
    </citation>
    <scope>NUCLEOTIDE SEQUENCE [LARGE SCALE GENOMIC DNA]</scope>
    <source>
        <strain evidence="5 6">APW6</strain>
    </source>
</reference>
<feature type="coiled-coil region" evidence="1">
    <location>
        <begin position="106"/>
        <end position="133"/>
    </location>
</feature>
<keyword evidence="1" id="KW-0175">Coiled coil</keyword>
<dbReference type="PANTHER" id="PTHR31005">
    <property type="entry name" value="DUF4139 DOMAIN-CONTAINING PROTEIN"/>
    <property type="match status" value="1"/>
</dbReference>
<feature type="domain" description="DUF4140" evidence="4">
    <location>
        <begin position="38"/>
        <end position="128"/>
    </location>
</feature>
<dbReference type="Proteomes" id="UP001238603">
    <property type="component" value="Unassembled WGS sequence"/>
</dbReference>
<dbReference type="Pfam" id="PF13600">
    <property type="entry name" value="DUF4140"/>
    <property type="match status" value="1"/>
</dbReference>
<dbReference type="RefSeq" id="WP_285981285.1">
    <property type="nucleotide sequence ID" value="NZ_JASVDS010000001.1"/>
</dbReference>
<name>A0ABT7LE94_9BURK</name>
<comment type="caution">
    <text evidence="5">The sequence shown here is derived from an EMBL/GenBank/DDBJ whole genome shotgun (WGS) entry which is preliminary data.</text>
</comment>
<protein>
    <submittedName>
        <fullName evidence="5">DUF4139 domain-containing protein</fullName>
    </submittedName>
</protein>
<evidence type="ECO:0000313" key="5">
    <source>
        <dbReference type="EMBL" id="MDL5031172.1"/>
    </source>
</evidence>
<accession>A0ABT7LE94</accession>